<dbReference type="GO" id="GO:0062129">
    <property type="term" value="C:chitin-based extracellular matrix"/>
    <property type="evidence" value="ECO:0007669"/>
    <property type="project" value="TreeGrafter"/>
</dbReference>
<dbReference type="EMBL" id="GBHO01036074">
    <property type="protein sequence ID" value="JAG07530.1"/>
    <property type="molecule type" value="Transcribed_RNA"/>
</dbReference>
<name>A0A0A9VZA2_LYGHE</name>
<sequence>MSHALVLCLALLASASAQIRDDGDDGSYNVDKYEKPYEYSPVYEQEQQPQQYQSQPQAYQPQAQAYQPQPQAYQPQPQAYQQPQYQPQPQAPVYRPAPQTYTRPVTDSKNAAILSEARYLQNDGKFGSSYTQEDGVEFKEESDPDGTRRGTYSYVDPSGQRRTVSYTAGKGGFVASGDHLPVGPAPAPAAPAPQAYQPAPAARTYQPQPQAYQPQPQAYQQQPQTYQPQARSQGPQIGLTVDNGGYQYNSHF</sequence>
<dbReference type="EMBL" id="GBRD01016293">
    <property type="protein sequence ID" value="JAG49533.1"/>
    <property type="molecule type" value="Transcribed_RNA"/>
</dbReference>
<feature type="region of interest" description="Disordered" evidence="2">
    <location>
        <begin position="20"/>
        <end position="107"/>
    </location>
</feature>
<accession>A0A0A9VZA2</accession>
<keyword evidence="1" id="KW-0193">Cuticle</keyword>
<dbReference type="InterPro" id="IPR050468">
    <property type="entry name" value="Cuticle_Struct_Prot"/>
</dbReference>
<evidence type="ECO:0000313" key="7">
    <source>
        <dbReference type="EMBL" id="JAQ00897.1"/>
    </source>
</evidence>
<feature type="signal peptide" evidence="3">
    <location>
        <begin position="1"/>
        <end position="17"/>
    </location>
</feature>
<evidence type="ECO:0000256" key="1">
    <source>
        <dbReference type="PROSITE-ProRule" id="PRU00497"/>
    </source>
</evidence>
<reference evidence="4" key="1">
    <citation type="journal article" date="2014" name="PLoS ONE">
        <title>Transcriptome-Based Identification of ABC Transporters in the Western Tarnished Plant Bug Lygus hesperus.</title>
        <authorList>
            <person name="Hull J.J."/>
            <person name="Chaney K."/>
            <person name="Geib S.M."/>
            <person name="Fabrick J.A."/>
            <person name="Brent C.S."/>
            <person name="Walsh D."/>
            <person name="Lavine L.C."/>
        </authorList>
    </citation>
    <scope>NUCLEOTIDE SEQUENCE</scope>
</reference>
<dbReference type="EMBL" id="GBHO01044096">
    <property type="protein sequence ID" value="JAF99507.1"/>
    <property type="molecule type" value="Transcribed_RNA"/>
</dbReference>
<reference evidence="7" key="4">
    <citation type="journal article" date="2016" name="Gigascience">
        <title>De novo construction of an expanded transcriptome assembly for the western tarnished plant bug, Lygus hesperus.</title>
        <authorList>
            <person name="Tassone E.E."/>
            <person name="Geib S.M."/>
            <person name="Hall B."/>
            <person name="Fabrick J.A."/>
            <person name="Brent C.S."/>
            <person name="Hull J.J."/>
        </authorList>
    </citation>
    <scope>NUCLEOTIDE SEQUENCE</scope>
</reference>
<dbReference type="PANTHER" id="PTHR10380:SF160">
    <property type="entry name" value="CUTICULAR PROTEIN 100A"/>
    <property type="match status" value="1"/>
</dbReference>
<evidence type="ECO:0000256" key="2">
    <source>
        <dbReference type="SAM" id="MobiDB-lite"/>
    </source>
</evidence>
<dbReference type="PANTHER" id="PTHR10380">
    <property type="entry name" value="CUTICLE PROTEIN"/>
    <property type="match status" value="1"/>
</dbReference>
<evidence type="ECO:0000256" key="3">
    <source>
        <dbReference type="SAM" id="SignalP"/>
    </source>
</evidence>
<protein>
    <submittedName>
        <fullName evidence="4">Endocuticle structural glycoprotein SgAbd-1</fullName>
    </submittedName>
</protein>
<feature type="region of interest" description="Disordered" evidence="2">
    <location>
        <begin position="124"/>
        <end position="160"/>
    </location>
</feature>
<proteinExistence type="predicted"/>
<feature type="region of interest" description="Disordered" evidence="2">
    <location>
        <begin position="177"/>
        <end position="252"/>
    </location>
</feature>
<feature type="compositionally biased region" description="Low complexity" evidence="2">
    <location>
        <begin position="192"/>
        <end position="231"/>
    </location>
</feature>
<feature type="compositionally biased region" description="Low complexity" evidence="2">
    <location>
        <begin position="38"/>
        <end position="99"/>
    </location>
</feature>
<dbReference type="AlphaFoldDB" id="A0A0A9VZA2"/>
<reference evidence="4" key="2">
    <citation type="submission" date="2014-07" db="EMBL/GenBank/DDBJ databases">
        <authorList>
            <person name="Hull J."/>
        </authorList>
    </citation>
    <scope>NUCLEOTIDE SEQUENCE</scope>
</reference>
<reference evidence="6" key="3">
    <citation type="submission" date="2014-09" db="EMBL/GenBank/DDBJ databases">
        <authorList>
            <person name="Magalhaes I.L.F."/>
            <person name="Oliveira U."/>
            <person name="Santos F.R."/>
            <person name="Vidigal T.H.D.A."/>
            <person name="Brescovit A.D."/>
            <person name="Santos A.J."/>
        </authorList>
    </citation>
    <scope>NUCLEOTIDE SEQUENCE</scope>
</reference>
<evidence type="ECO:0000313" key="5">
    <source>
        <dbReference type="EMBL" id="JAG07530.1"/>
    </source>
</evidence>
<dbReference type="PROSITE" id="PS51155">
    <property type="entry name" value="CHIT_BIND_RR_2"/>
    <property type="match status" value="1"/>
</dbReference>
<dbReference type="EMBL" id="GDHC01017732">
    <property type="protein sequence ID" value="JAQ00897.1"/>
    <property type="molecule type" value="Transcribed_RNA"/>
</dbReference>
<evidence type="ECO:0000313" key="4">
    <source>
        <dbReference type="EMBL" id="JAF99507.1"/>
    </source>
</evidence>
<organism evidence="4">
    <name type="scientific">Lygus hesperus</name>
    <name type="common">Western plant bug</name>
    <dbReference type="NCBI Taxonomy" id="30085"/>
    <lineage>
        <taxon>Eukaryota</taxon>
        <taxon>Metazoa</taxon>
        <taxon>Ecdysozoa</taxon>
        <taxon>Arthropoda</taxon>
        <taxon>Hexapoda</taxon>
        <taxon>Insecta</taxon>
        <taxon>Pterygota</taxon>
        <taxon>Neoptera</taxon>
        <taxon>Paraneoptera</taxon>
        <taxon>Hemiptera</taxon>
        <taxon>Heteroptera</taxon>
        <taxon>Panheteroptera</taxon>
        <taxon>Cimicomorpha</taxon>
        <taxon>Miridae</taxon>
        <taxon>Mirini</taxon>
        <taxon>Lygus</taxon>
    </lineage>
</organism>
<gene>
    <name evidence="4" type="primary">CUD1_1</name>
    <name evidence="5" type="synonym">CUD1_2</name>
    <name evidence="7" type="synonym">CUD1_3</name>
    <name evidence="5" type="ORF">CM83_43578</name>
    <name evidence="4" type="ORF">CM83_43580</name>
    <name evidence="7" type="ORF">g.37578</name>
</gene>
<evidence type="ECO:0000313" key="6">
    <source>
        <dbReference type="EMBL" id="JAG49532.1"/>
    </source>
</evidence>
<dbReference type="EMBL" id="GBRD01016294">
    <property type="protein sequence ID" value="JAG49532.1"/>
    <property type="molecule type" value="Transcribed_RNA"/>
</dbReference>
<dbReference type="Pfam" id="PF00379">
    <property type="entry name" value="Chitin_bind_4"/>
    <property type="match status" value="1"/>
</dbReference>
<dbReference type="InterPro" id="IPR000618">
    <property type="entry name" value="Insect_cuticle"/>
</dbReference>
<keyword evidence="3" id="KW-0732">Signal</keyword>
<dbReference type="GO" id="GO:0008010">
    <property type="term" value="F:structural constituent of chitin-based larval cuticle"/>
    <property type="evidence" value="ECO:0007669"/>
    <property type="project" value="TreeGrafter"/>
</dbReference>
<feature type="compositionally biased region" description="Basic and acidic residues" evidence="2">
    <location>
        <begin position="136"/>
        <end position="148"/>
    </location>
</feature>
<feature type="chain" id="PRO_5015033571" evidence="3">
    <location>
        <begin position="18"/>
        <end position="252"/>
    </location>
</feature>